<name>A0ABX2JMK6_9MYCO</name>
<evidence type="ECO:0000256" key="5">
    <source>
        <dbReference type="ARBA" id="ARBA00022857"/>
    </source>
</evidence>
<dbReference type="RefSeq" id="WP_174396827.1">
    <property type="nucleotide sequence ID" value="NZ_VBSB01000003.1"/>
</dbReference>
<evidence type="ECO:0000256" key="4">
    <source>
        <dbReference type="ARBA" id="ARBA00022827"/>
    </source>
</evidence>
<dbReference type="PANTHER" id="PTHR43098:SF3">
    <property type="entry name" value="L-ORNITHINE N(5)-MONOOXYGENASE-RELATED"/>
    <property type="match status" value="1"/>
</dbReference>
<dbReference type="PANTHER" id="PTHR43098">
    <property type="entry name" value="L-ORNITHINE N(5)-MONOOXYGENASE-RELATED"/>
    <property type="match status" value="1"/>
</dbReference>
<keyword evidence="5" id="KW-0521">NADP</keyword>
<comment type="cofactor">
    <cofactor evidence="1">
        <name>FAD</name>
        <dbReference type="ChEBI" id="CHEBI:57692"/>
    </cofactor>
</comment>
<keyword evidence="9" id="KW-1185">Reference proteome</keyword>
<dbReference type="SUPFAM" id="SSF51905">
    <property type="entry name" value="FAD/NAD(P)-binding domain"/>
    <property type="match status" value="1"/>
</dbReference>
<evidence type="ECO:0000256" key="1">
    <source>
        <dbReference type="ARBA" id="ARBA00001974"/>
    </source>
</evidence>
<proteinExistence type="inferred from homology"/>
<keyword evidence="4" id="KW-0274">FAD</keyword>
<comment type="caution">
    <text evidence="8">The sequence shown here is derived from an EMBL/GenBank/DDBJ whole genome shotgun (WGS) entry which is preliminary data.</text>
</comment>
<sequence length="492" mass="54926">MTPDYETLIVGAGFSGIGSAILLDKAGLGDYLIIEAGGGPGGTWYWNTYPGIAVDIPSFSYQFSFEQSPHWSRTYAPGHELRAYAEHCVEKYGLRNRIRFNAKVTGAVFDDEHDIWRLELDSGDQLSARYLVNASGVLTIPKLPDIDGVDSFAGLTMHTARWDHTQDLAGKRVAVIGTGASAVQVIPEIAPIAKRLTVFQRTPIWCFPKADLPISRVARWAMRVPGGMSLQRFISQAYVELTFPLAAHYFTINPMARQMSEIGKAYLRKQVDDPELRDKLTPRYAVGCKRPGFHNTYLPTFNRDNVDLVTDPIDKITGSGVATADGGSYDVDVLILATGFKVMDTDSVPTYPVTGLGGQSLARFWDENRLQAYEGVSVPGFPNMFTVFGPYGYVGSSYFALIEAQSHHIVRCLAQARRKRATRIEVTSEANDRFFASMMAKRHRQIFWQDSCKQANSYYFDKNGDVPLRPASTVEAYWHSRRFPLGDYRFTA</sequence>
<dbReference type="InterPro" id="IPR050775">
    <property type="entry name" value="FAD-binding_Monooxygenases"/>
</dbReference>
<evidence type="ECO:0000313" key="9">
    <source>
        <dbReference type="Proteomes" id="UP000708347"/>
    </source>
</evidence>
<keyword evidence="3" id="KW-0285">Flavoprotein</keyword>
<evidence type="ECO:0000256" key="7">
    <source>
        <dbReference type="ARBA" id="ARBA00023033"/>
    </source>
</evidence>
<dbReference type="Pfam" id="PF13738">
    <property type="entry name" value="Pyr_redox_3"/>
    <property type="match status" value="1"/>
</dbReference>
<keyword evidence="7" id="KW-0503">Monooxygenase</keyword>
<dbReference type="PRINTS" id="PR00469">
    <property type="entry name" value="PNDRDTASEII"/>
</dbReference>
<accession>A0ABX2JMK6</accession>
<comment type="similarity">
    <text evidence="2">Belongs to the FAD-binding monooxygenase family.</text>
</comment>
<dbReference type="EMBL" id="VBSB01000003">
    <property type="protein sequence ID" value="NTY58913.1"/>
    <property type="molecule type" value="Genomic_DNA"/>
</dbReference>
<organism evidence="8 9">
    <name type="scientific">Mycolicibacterium sphagni</name>
    <dbReference type="NCBI Taxonomy" id="1786"/>
    <lineage>
        <taxon>Bacteria</taxon>
        <taxon>Bacillati</taxon>
        <taxon>Actinomycetota</taxon>
        <taxon>Actinomycetes</taxon>
        <taxon>Mycobacteriales</taxon>
        <taxon>Mycobacteriaceae</taxon>
        <taxon>Mycolicibacterium</taxon>
    </lineage>
</organism>
<keyword evidence="6" id="KW-0560">Oxidoreductase</keyword>
<evidence type="ECO:0000256" key="6">
    <source>
        <dbReference type="ARBA" id="ARBA00023002"/>
    </source>
</evidence>
<evidence type="ECO:0000256" key="3">
    <source>
        <dbReference type="ARBA" id="ARBA00022630"/>
    </source>
</evidence>
<dbReference type="Proteomes" id="UP000708347">
    <property type="component" value="Unassembled WGS sequence"/>
</dbReference>
<protein>
    <submittedName>
        <fullName evidence="8">NAD(P)/FAD-dependent oxidoreductase</fullName>
    </submittedName>
</protein>
<dbReference type="InterPro" id="IPR036188">
    <property type="entry name" value="FAD/NAD-bd_sf"/>
</dbReference>
<dbReference type="Gene3D" id="3.50.50.60">
    <property type="entry name" value="FAD/NAD(P)-binding domain"/>
    <property type="match status" value="2"/>
</dbReference>
<evidence type="ECO:0000256" key="2">
    <source>
        <dbReference type="ARBA" id="ARBA00010139"/>
    </source>
</evidence>
<evidence type="ECO:0000313" key="8">
    <source>
        <dbReference type="EMBL" id="NTY58913.1"/>
    </source>
</evidence>
<reference evidence="8 9" key="1">
    <citation type="submission" date="2019-05" db="EMBL/GenBank/DDBJ databases">
        <title>Mycolicibacterium sphagni ENV482 genome assembly.</title>
        <authorList>
            <person name="Chen W."/>
            <person name="Faulkner N.W."/>
            <person name="Hyman M.R."/>
        </authorList>
    </citation>
    <scope>NUCLEOTIDE SEQUENCE [LARGE SCALE GENOMIC DNA]</scope>
    <source>
        <strain evidence="8 9">ENV482</strain>
    </source>
</reference>
<gene>
    <name evidence="8" type="ORF">FEG63_05015</name>
</gene>